<dbReference type="InterPro" id="IPR052360">
    <property type="entry name" value="Transcr_Regulatory_Proteins"/>
</dbReference>
<dbReference type="PANTHER" id="PTHR36206:SF13">
    <property type="entry name" value="TRANSCRIPTIONAL REGULATORY PROTEIN MOC3"/>
    <property type="match status" value="1"/>
</dbReference>
<dbReference type="EMBL" id="JAVRRD010000005">
    <property type="protein sequence ID" value="KAK5058716.1"/>
    <property type="molecule type" value="Genomic_DNA"/>
</dbReference>
<dbReference type="RefSeq" id="XP_064709239.1">
    <property type="nucleotide sequence ID" value="XM_064854513.1"/>
</dbReference>
<organism evidence="8 9">
    <name type="scientific">Exophiala bonariae</name>
    <dbReference type="NCBI Taxonomy" id="1690606"/>
    <lineage>
        <taxon>Eukaryota</taxon>
        <taxon>Fungi</taxon>
        <taxon>Dikarya</taxon>
        <taxon>Ascomycota</taxon>
        <taxon>Pezizomycotina</taxon>
        <taxon>Eurotiomycetes</taxon>
        <taxon>Chaetothyriomycetidae</taxon>
        <taxon>Chaetothyriales</taxon>
        <taxon>Herpotrichiellaceae</taxon>
        <taxon>Exophiala</taxon>
    </lineage>
</organism>
<evidence type="ECO:0000256" key="3">
    <source>
        <dbReference type="ARBA" id="ARBA00023015"/>
    </source>
</evidence>
<evidence type="ECO:0000256" key="5">
    <source>
        <dbReference type="ARBA" id="ARBA00023163"/>
    </source>
</evidence>
<evidence type="ECO:0000313" key="8">
    <source>
        <dbReference type="EMBL" id="KAK5058716.1"/>
    </source>
</evidence>
<evidence type="ECO:0000256" key="1">
    <source>
        <dbReference type="ARBA" id="ARBA00022723"/>
    </source>
</evidence>
<keyword evidence="2" id="KW-0862">Zinc</keyword>
<evidence type="ECO:0008006" key="10">
    <source>
        <dbReference type="Google" id="ProtNLM"/>
    </source>
</evidence>
<keyword evidence="3" id="KW-0805">Transcription regulation</keyword>
<evidence type="ECO:0000256" key="2">
    <source>
        <dbReference type="ARBA" id="ARBA00022833"/>
    </source>
</evidence>
<dbReference type="AlphaFoldDB" id="A0AAV9NI97"/>
<keyword evidence="1" id="KW-0479">Metal-binding</keyword>
<dbReference type="PANTHER" id="PTHR36206">
    <property type="entry name" value="ASPERCRYPTIN BIOSYNTHESIS CLUSTER-SPECIFIC TRANSCRIPTION REGULATOR ATNN-RELATED"/>
    <property type="match status" value="1"/>
</dbReference>
<keyword evidence="7" id="KW-0175">Coiled coil</keyword>
<keyword evidence="6" id="KW-0539">Nucleus</keyword>
<comment type="caution">
    <text evidence="8">The sequence shown here is derived from an EMBL/GenBank/DDBJ whole genome shotgun (WGS) entry which is preliminary data.</text>
</comment>
<dbReference type="GO" id="GO:0046872">
    <property type="term" value="F:metal ion binding"/>
    <property type="evidence" value="ECO:0007669"/>
    <property type="project" value="UniProtKB-KW"/>
</dbReference>
<sequence length="451" mass="50549">MLLATSSLSESVLFESGVPIDKNIVYQSHYTKAIQETASSPRIETVLLACLLFSCCEFMQGSIAAGLRHIYSGLNIIHEWSISNNETKESTLIIETLTPIFLAYIDKAPTYGIGVGDSLPCGARFASLMTPNAELPFVGRIDKIRRAHFALDGIGHHIARKADWRRGGLDTFSYEKVELLLADWQIEFDNFESQLTDIRRERLYTSIQLLRIAHTMLSMMLRASAGSADESIYQDFEKQFAWIVGQFDHLALAWAKYPSRKFISGREDIEYHFGYIAPLFFTATKCRNVQIRTAALWHLRHLKTVENNWTSCTAYEIASKIVEIEDSRSISKLSISPNSDSCETPLSYEEQLIRPIEALLSDNTPLQATLVYTSYPYTCDTQSSDGLPGLALRENVDLKQCPAASTVYWPLNSVLRIGGYQSGLIKPIPTSCTCGSLSQKNELLLLRPKAS</sequence>
<keyword evidence="9" id="KW-1185">Reference proteome</keyword>
<dbReference type="GO" id="GO:0003677">
    <property type="term" value="F:DNA binding"/>
    <property type="evidence" value="ECO:0007669"/>
    <property type="project" value="UniProtKB-KW"/>
</dbReference>
<keyword evidence="4" id="KW-0238">DNA-binding</keyword>
<protein>
    <recommendedName>
        <fullName evidence="10">Transcription factor domain-containing protein</fullName>
    </recommendedName>
</protein>
<dbReference type="GeneID" id="89979134"/>
<keyword evidence="5" id="KW-0804">Transcription</keyword>
<evidence type="ECO:0000256" key="6">
    <source>
        <dbReference type="ARBA" id="ARBA00023242"/>
    </source>
</evidence>
<dbReference type="Proteomes" id="UP001358417">
    <property type="component" value="Unassembled WGS sequence"/>
</dbReference>
<gene>
    <name evidence="8" type="ORF">LTR84_010980</name>
</gene>
<evidence type="ECO:0000256" key="7">
    <source>
        <dbReference type="SAM" id="Coils"/>
    </source>
</evidence>
<feature type="coiled-coil region" evidence="7">
    <location>
        <begin position="174"/>
        <end position="201"/>
    </location>
</feature>
<accession>A0AAV9NI97</accession>
<evidence type="ECO:0000313" key="9">
    <source>
        <dbReference type="Proteomes" id="UP001358417"/>
    </source>
</evidence>
<name>A0AAV9NI97_9EURO</name>
<proteinExistence type="predicted"/>
<evidence type="ECO:0000256" key="4">
    <source>
        <dbReference type="ARBA" id="ARBA00023125"/>
    </source>
</evidence>
<reference evidence="8 9" key="1">
    <citation type="submission" date="2023-08" db="EMBL/GenBank/DDBJ databases">
        <title>Black Yeasts Isolated from many extreme environments.</title>
        <authorList>
            <person name="Coleine C."/>
            <person name="Stajich J.E."/>
            <person name="Selbmann L."/>
        </authorList>
    </citation>
    <scope>NUCLEOTIDE SEQUENCE [LARGE SCALE GENOMIC DNA]</scope>
    <source>
        <strain evidence="8 9">CCFEE 5792</strain>
    </source>
</reference>